<feature type="domain" description="Bulb-type lectin" evidence="5">
    <location>
        <begin position="28"/>
        <end position="159"/>
    </location>
</feature>
<dbReference type="EMBL" id="JAJSOW010000106">
    <property type="protein sequence ID" value="KAI9162552.1"/>
    <property type="molecule type" value="Genomic_DNA"/>
</dbReference>
<evidence type="ECO:0000259" key="6">
    <source>
        <dbReference type="PROSITE" id="PS50948"/>
    </source>
</evidence>
<keyword evidence="1 4" id="KW-0732">Signal</keyword>
<dbReference type="Gene3D" id="2.90.10.10">
    <property type="entry name" value="Bulb-type lectin domain"/>
    <property type="match status" value="2"/>
</dbReference>
<keyword evidence="3" id="KW-0325">Glycoprotein</keyword>
<feature type="chain" id="PRO_5042246540" evidence="4">
    <location>
        <begin position="27"/>
        <end position="505"/>
    </location>
</feature>
<reference evidence="7" key="2">
    <citation type="submission" date="2023-02" db="EMBL/GenBank/DDBJ databases">
        <authorList>
            <person name="Swenson N.G."/>
            <person name="Wegrzyn J.L."/>
            <person name="Mcevoy S.L."/>
        </authorList>
    </citation>
    <scope>NUCLEOTIDE SEQUENCE</scope>
    <source>
        <strain evidence="7">91603</strain>
        <tissue evidence="7">Leaf</tissue>
    </source>
</reference>
<evidence type="ECO:0000256" key="3">
    <source>
        <dbReference type="ARBA" id="ARBA00023180"/>
    </source>
</evidence>
<organism evidence="7 8">
    <name type="scientific">Acer negundo</name>
    <name type="common">Box elder</name>
    <dbReference type="NCBI Taxonomy" id="4023"/>
    <lineage>
        <taxon>Eukaryota</taxon>
        <taxon>Viridiplantae</taxon>
        <taxon>Streptophyta</taxon>
        <taxon>Embryophyta</taxon>
        <taxon>Tracheophyta</taxon>
        <taxon>Spermatophyta</taxon>
        <taxon>Magnoliopsida</taxon>
        <taxon>eudicotyledons</taxon>
        <taxon>Gunneridae</taxon>
        <taxon>Pentapetalae</taxon>
        <taxon>rosids</taxon>
        <taxon>malvids</taxon>
        <taxon>Sapindales</taxon>
        <taxon>Sapindaceae</taxon>
        <taxon>Hippocastanoideae</taxon>
        <taxon>Acereae</taxon>
        <taxon>Acer</taxon>
    </lineage>
</organism>
<reference evidence="7" key="1">
    <citation type="journal article" date="2022" name="Plant J.">
        <title>Strategies of tolerance reflected in two North American maple genomes.</title>
        <authorList>
            <person name="McEvoy S.L."/>
            <person name="Sezen U.U."/>
            <person name="Trouern-Trend A."/>
            <person name="McMahon S.M."/>
            <person name="Schaberg P.G."/>
            <person name="Yang J."/>
            <person name="Wegrzyn J.L."/>
            <person name="Swenson N.G."/>
        </authorList>
    </citation>
    <scope>NUCLEOTIDE SEQUENCE</scope>
    <source>
        <strain evidence="7">91603</strain>
    </source>
</reference>
<dbReference type="SUPFAM" id="SSF51110">
    <property type="entry name" value="alpha-D-mannose-specific plant lectins"/>
    <property type="match status" value="1"/>
</dbReference>
<dbReference type="PROSITE" id="PS50948">
    <property type="entry name" value="PAN"/>
    <property type="match status" value="1"/>
</dbReference>
<gene>
    <name evidence="7" type="ORF">LWI28_028431</name>
</gene>
<dbReference type="AlphaFoldDB" id="A0AAD5NKX7"/>
<comment type="caution">
    <text evidence="7">The sequence shown here is derived from an EMBL/GenBank/DDBJ whole genome shotgun (WGS) entry which is preliminary data.</text>
</comment>
<dbReference type="Pfam" id="PF01453">
    <property type="entry name" value="B_lectin"/>
    <property type="match status" value="1"/>
</dbReference>
<dbReference type="SMART" id="SM00108">
    <property type="entry name" value="B_lectin"/>
    <property type="match status" value="2"/>
</dbReference>
<feature type="domain" description="Apple" evidence="6">
    <location>
        <begin position="312"/>
        <end position="392"/>
    </location>
</feature>
<sequence>MMAIKKRNLLLLCLSCCYFFISPSYSDSNTLEQSQQLEDGQHLVSADETFKLGFFSPGTSKYRYLGIWFYRPYDENYPELFDSRKVVWVANRNIPIFEKSGVLLTIDELGKLKISYNGGSSIAFSFVQSKNINASATLLDSGNFVFKEVDSDGSTEHILWQSFDYPTDTLLPGMKLGMNLKTGHFWSLTSWISECLPAEGSFSLTTGVGINGSSLIIIRWKRSVYWTSGVWQNGHFELLPMLSNEGYGYKNFSYISNEYEKYFTYSIIGNHTLARYVLDSKGAIAESTGLAPFGACSYKFDLGCVEQKLPDCRSRNDRFELRKGFMSVQGVRFDGSYNLSLFDCEAKCLNNCSCRAYDFFINGSQTGCEIWSEETGFTEYNNGREIYVLNHSNKVPHIQTQNTLEQSQQLEDGQHLVSADETFKLGFFSPGTSKYQYLGLWFNTPYDEKYPELFDSRKVVWVANRNIPIFEKSGVLLMIDELGKLKISYHGGSSIAFSFVQGASC</sequence>
<evidence type="ECO:0000313" key="7">
    <source>
        <dbReference type="EMBL" id="KAI9162552.1"/>
    </source>
</evidence>
<dbReference type="Pfam" id="PF08276">
    <property type="entry name" value="PAN_2"/>
    <property type="match status" value="1"/>
</dbReference>
<feature type="domain" description="Bulb-type lectin" evidence="5">
    <location>
        <begin position="401"/>
        <end position="505"/>
    </location>
</feature>
<dbReference type="PANTHER" id="PTHR32444:SF128">
    <property type="entry name" value="CURCULIN-LIKE (MANNOSE-BINDING) LECTIN FAMILY PROTEIN"/>
    <property type="match status" value="1"/>
</dbReference>
<dbReference type="InterPro" id="IPR003609">
    <property type="entry name" value="Pan_app"/>
</dbReference>
<feature type="signal peptide" evidence="4">
    <location>
        <begin position="1"/>
        <end position="26"/>
    </location>
</feature>
<keyword evidence="8" id="KW-1185">Reference proteome</keyword>
<evidence type="ECO:0000256" key="4">
    <source>
        <dbReference type="SAM" id="SignalP"/>
    </source>
</evidence>
<dbReference type="PANTHER" id="PTHR32444">
    <property type="entry name" value="BULB-TYPE LECTIN DOMAIN-CONTAINING PROTEIN"/>
    <property type="match status" value="1"/>
</dbReference>
<dbReference type="Proteomes" id="UP001064489">
    <property type="component" value="Chromosome 2"/>
</dbReference>
<keyword evidence="2" id="KW-1015">Disulfide bond</keyword>
<dbReference type="InterPro" id="IPR001480">
    <property type="entry name" value="Bulb-type_lectin_dom"/>
</dbReference>
<name>A0AAD5NKX7_ACENE</name>
<dbReference type="PROSITE" id="PS50927">
    <property type="entry name" value="BULB_LECTIN"/>
    <property type="match status" value="2"/>
</dbReference>
<evidence type="ECO:0000256" key="2">
    <source>
        <dbReference type="ARBA" id="ARBA00023157"/>
    </source>
</evidence>
<proteinExistence type="predicted"/>
<evidence type="ECO:0000259" key="5">
    <source>
        <dbReference type="PROSITE" id="PS50927"/>
    </source>
</evidence>
<evidence type="ECO:0000313" key="8">
    <source>
        <dbReference type="Proteomes" id="UP001064489"/>
    </source>
</evidence>
<accession>A0AAD5NKX7</accession>
<dbReference type="CDD" id="cd01098">
    <property type="entry name" value="PAN_AP_plant"/>
    <property type="match status" value="1"/>
</dbReference>
<dbReference type="CDD" id="cd00028">
    <property type="entry name" value="B_lectin"/>
    <property type="match status" value="1"/>
</dbReference>
<dbReference type="InterPro" id="IPR036426">
    <property type="entry name" value="Bulb-type_lectin_dom_sf"/>
</dbReference>
<evidence type="ECO:0000256" key="1">
    <source>
        <dbReference type="ARBA" id="ARBA00022729"/>
    </source>
</evidence>
<protein>
    <submittedName>
        <fullName evidence="7">Uncharacterized protein</fullName>
    </submittedName>
</protein>